<dbReference type="InterPro" id="IPR042307">
    <property type="entry name" value="Reeler_sf"/>
</dbReference>
<dbReference type="EMBL" id="WBNO01022825">
    <property type="protein sequence ID" value="NXQ18702.1"/>
    <property type="molecule type" value="Genomic_DNA"/>
</dbReference>
<feature type="chain" id="PRO_5032716732" evidence="1">
    <location>
        <begin position="22"/>
        <end position="284"/>
    </location>
</feature>
<evidence type="ECO:0000256" key="1">
    <source>
        <dbReference type="SAM" id="SignalP"/>
    </source>
</evidence>
<dbReference type="Proteomes" id="UP000629713">
    <property type="component" value="Unassembled WGS sequence"/>
</dbReference>
<evidence type="ECO:0000313" key="3">
    <source>
        <dbReference type="EMBL" id="NXQ18702.1"/>
    </source>
</evidence>
<name>A0A852FXI9_PEUTA</name>
<reference evidence="3" key="1">
    <citation type="submission" date="2019-09" db="EMBL/GenBank/DDBJ databases">
        <title>Bird 10,000 Genomes (B10K) Project - Family phase.</title>
        <authorList>
            <person name="Zhang G."/>
        </authorList>
    </citation>
    <scope>NUCLEOTIDE SEQUENCE</scope>
    <source>
        <strain evidence="3">B10K-DU-002-52</strain>
        <tissue evidence="3">Muscle</tissue>
    </source>
</reference>
<dbReference type="AlphaFoldDB" id="A0A852FXI9"/>
<protein>
    <submittedName>
        <fullName evidence="3">FRRS1 reductase</fullName>
    </submittedName>
</protein>
<feature type="non-terminal residue" evidence="3">
    <location>
        <position position="284"/>
    </location>
</feature>
<gene>
    <name evidence="3" type="primary">Frrs1_0</name>
    <name evidence="3" type="ORF">PEUTAE_R05632</name>
</gene>
<keyword evidence="1" id="KW-0732">Signal</keyword>
<feature type="signal peptide" evidence="1">
    <location>
        <begin position="1"/>
        <end position="21"/>
    </location>
</feature>
<comment type="caution">
    <text evidence="3">The sequence shown here is derived from an EMBL/GenBank/DDBJ whole genome shotgun (WGS) entry which is preliminary data.</text>
</comment>
<keyword evidence="4" id="KW-1185">Reference proteome</keyword>
<organism evidence="3 4">
    <name type="scientific">Peucedramus taeniatus</name>
    <name type="common">Olive warbler</name>
    <dbReference type="NCBI Taxonomy" id="135441"/>
    <lineage>
        <taxon>Eukaryota</taxon>
        <taxon>Metazoa</taxon>
        <taxon>Chordata</taxon>
        <taxon>Craniata</taxon>
        <taxon>Vertebrata</taxon>
        <taxon>Euteleostomi</taxon>
        <taxon>Archelosauria</taxon>
        <taxon>Archosauria</taxon>
        <taxon>Dinosauria</taxon>
        <taxon>Saurischia</taxon>
        <taxon>Theropoda</taxon>
        <taxon>Coelurosauria</taxon>
        <taxon>Aves</taxon>
        <taxon>Neognathae</taxon>
        <taxon>Neoaves</taxon>
        <taxon>Telluraves</taxon>
        <taxon>Australaves</taxon>
        <taxon>Passeriformes</taxon>
        <taxon>Passeroidea</taxon>
        <taxon>Fringillidae</taxon>
        <taxon>Peucedraminae</taxon>
        <taxon>Peucedramus</taxon>
    </lineage>
</organism>
<dbReference type="PANTHER" id="PTHR45828:SF43">
    <property type="entry name" value="REELIN DOMAIN-CONTAINING PROTEIN"/>
    <property type="match status" value="1"/>
</dbReference>
<dbReference type="InterPro" id="IPR002861">
    <property type="entry name" value="Reeler_dom"/>
</dbReference>
<dbReference type="InterPro" id="IPR051237">
    <property type="entry name" value="Ferric-chelate_Red/DefProt"/>
</dbReference>
<sequence length="284" mass="30349">MRRHSCFVFLFCGIFLPGILGFPQTNTSIDCDSLLPNYEAEPQTSAPPYIIAVSFDNFEPGNEVQVTLEALGDAGFKGFNLQAREIDGDVPVGTFKITDPNTRGLECHNMTNSAVSNANSDVKQKVTTTWIAPHDVRELQFIATVVQNLDNFWVGIQSKTLTPTHSESVNATGKSKRKLMIELECNKRGGTYSTGRCIMVGPSGSSQSSYSGSQGGVVYTISKSGCGPGGAAGAYGQQACRDVSWLYIGLTYGQSVPSSSSDSSKKVVVIANSNPFPPVVSCFS</sequence>
<dbReference type="Pfam" id="PF02014">
    <property type="entry name" value="Reeler"/>
    <property type="match status" value="1"/>
</dbReference>
<dbReference type="GO" id="GO:0016020">
    <property type="term" value="C:membrane"/>
    <property type="evidence" value="ECO:0007669"/>
    <property type="project" value="TreeGrafter"/>
</dbReference>
<dbReference type="Gene3D" id="2.60.40.4060">
    <property type="entry name" value="Reeler domain"/>
    <property type="match status" value="1"/>
</dbReference>
<feature type="domain" description="Reelin" evidence="2">
    <location>
        <begin position="12"/>
        <end position="178"/>
    </location>
</feature>
<dbReference type="PANTHER" id="PTHR45828">
    <property type="entry name" value="CYTOCHROME B561/FERRIC REDUCTASE TRANSMEMBRANE"/>
    <property type="match status" value="1"/>
</dbReference>
<dbReference type="CDD" id="cd08544">
    <property type="entry name" value="Reeler"/>
    <property type="match status" value="1"/>
</dbReference>
<feature type="non-terminal residue" evidence="3">
    <location>
        <position position="1"/>
    </location>
</feature>
<proteinExistence type="predicted"/>
<dbReference type="PROSITE" id="PS51019">
    <property type="entry name" value="REELIN"/>
    <property type="match status" value="1"/>
</dbReference>
<evidence type="ECO:0000313" key="4">
    <source>
        <dbReference type="Proteomes" id="UP000629713"/>
    </source>
</evidence>
<accession>A0A852FXI9</accession>
<evidence type="ECO:0000259" key="2">
    <source>
        <dbReference type="PROSITE" id="PS51019"/>
    </source>
</evidence>